<keyword evidence="2 4" id="KW-0863">Zinc-finger</keyword>
<organism evidence="7">
    <name type="scientific">Mytilinidion resinicola</name>
    <dbReference type="NCBI Taxonomy" id="574789"/>
    <lineage>
        <taxon>Eukaryota</taxon>
        <taxon>Fungi</taxon>
        <taxon>Dikarya</taxon>
        <taxon>Ascomycota</taxon>
        <taxon>Pezizomycotina</taxon>
        <taxon>Dothideomycetes</taxon>
        <taxon>Pleosporomycetidae</taxon>
        <taxon>Mytilinidiales</taxon>
        <taxon>Mytilinidiaceae</taxon>
        <taxon>Mytilinidion</taxon>
    </lineage>
</organism>
<dbReference type="GeneID" id="54466116"/>
<reference evidence="7 9" key="1">
    <citation type="journal article" date="2020" name="Stud. Mycol.">
        <title>101 Dothideomycetes genomes: a test case for predicting lifestyles and emergence of pathogens.</title>
        <authorList>
            <person name="Haridas S."/>
            <person name="Albert R."/>
            <person name="Binder M."/>
            <person name="Bloem J."/>
            <person name="Labutti K."/>
            <person name="Salamov A."/>
            <person name="Andreopoulos B."/>
            <person name="Baker S."/>
            <person name="Barry K."/>
            <person name="Bills G."/>
            <person name="Bluhm B."/>
            <person name="Cannon C."/>
            <person name="Castanera R."/>
            <person name="Culley D."/>
            <person name="Daum C."/>
            <person name="Ezra D."/>
            <person name="Gonzalez J."/>
            <person name="Henrissat B."/>
            <person name="Kuo A."/>
            <person name="Liang C."/>
            <person name="Lipzen A."/>
            <person name="Lutzoni F."/>
            <person name="Magnuson J."/>
            <person name="Mondo S."/>
            <person name="Nolan M."/>
            <person name="Ohm R."/>
            <person name="Pangilinan J."/>
            <person name="Park H.-J."/>
            <person name="Ramirez L."/>
            <person name="Alfaro M."/>
            <person name="Sun H."/>
            <person name="Tritt A."/>
            <person name="Yoshinaga Y."/>
            <person name="Zwiers L.-H."/>
            <person name="Turgeon B."/>
            <person name="Goodwin S."/>
            <person name="Spatafora J."/>
            <person name="Crous P."/>
            <person name="Grigoriev I."/>
        </authorList>
    </citation>
    <scope>NUCLEOTIDE SEQUENCE</scope>
    <source>
        <strain evidence="7 9">CBS 304.34</strain>
    </source>
</reference>
<evidence type="ECO:0000313" key="7">
    <source>
        <dbReference type="EMBL" id="KAF2813586.1"/>
    </source>
</evidence>
<dbReference type="RefSeq" id="XP_033580550.1">
    <property type="nucleotide sequence ID" value="XM_033725223.1"/>
</dbReference>
<keyword evidence="1" id="KW-0479">Metal-binding</keyword>
<dbReference type="AlphaFoldDB" id="A0A6A6YXB7"/>
<gene>
    <name evidence="7 9" type="ORF">BDZ99DRAFT_517832</name>
</gene>
<keyword evidence="8" id="KW-1185">Reference proteome</keyword>
<protein>
    <recommendedName>
        <fullName evidence="6">MYND-type domain-containing protein</fullName>
    </recommendedName>
</protein>
<feature type="region of interest" description="Disordered" evidence="5">
    <location>
        <begin position="275"/>
        <end position="302"/>
    </location>
</feature>
<dbReference type="EMBL" id="MU003696">
    <property type="protein sequence ID" value="KAF2813586.1"/>
    <property type="molecule type" value="Genomic_DNA"/>
</dbReference>
<dbReference type="OrthoDB" id="432970at2759"/>
<evidence type="ECO:0000259" key="6">
    <source>
        <dbReference type="PROSITE" id="PS50865"/>
    </source>
</evidence>
<proteinExistence type="predicted"/>
<feature type="domain" description="MYND-type" evidence="6">
    <location>
        <begin position="1"/>
        <end position="20"/>
    </location>
</feature>
<evidence type="ECO:0000256" key="5">
    <source>
        <dbReference type="SAM" id="MobiDB-lite"/>
    </source>
</evidence>
<keyword evidence="3" id="KW-0862">Zinc</keyword>
<evidence type="ECO:0000256" key="3">
    <source>
        <dbReference type="ARBA" id="ARBA00022833"/>
    </source>
</evidence>
<dbReference type="Proteomes" id="UP000504636">
    <property type="component" value="Unplaced"/>
</dbReference>
<evidence type="ECO:0000313" key="9">
    <source>
        <dbReference type="RefSeq" id="XP_033580550.1"/>
    </source>
</evidence>
<accession>A0A6A6YXB7</accession>
<feature type="compositionally biased region" description="Acidic residues" evidence="5">
    <location>
        <begin position="290"/>
        <end position="302"/>
    </location>
</feature>
<sequence length="366" mass="41076">MKYCSKECQRANWKAHKHDCQLWMGYLTAVRNDEQGAVVNGRESTQTSTQTSTRREDQTFASGTTRSEIDLNDPAIIFKFMESHHDPLLKAEFNALPNDELIPFLDIVMDRMNPNHPASFFEEDNLTNPTFRASYLQMCANDSGKQITDTVPPAYWKEDGGAHYLEDMEGGLMLRRSPAACANAPEYDSEEISEGWMPTVYRPTTGTGLPRAASCLICHLTTNLKKCAGCGVASYCSRACQAQDWVKMRKHYCQQIKTWGKGAWETHFIPRDDAGIGATSGASRTGETAESFEQDPDPEDGEEKAKVFVEGINMAENYGMPHVPKIDFNEPSTVFLWAKALKDQSIMAQFTAQDLDEFKAFKERVS</sequence>
<dbReference type="SUPFAM" id="SSF144232">
    <property type="entry name" value="HIT/MYND zinc finger-like"/>
    <property type="match status" value="2"/>
</dbReference>
<feature type="region of interest" description="Disordered" evidence="5">
    <location>
        <begin position="37"/>
        <end position="66"/>
    </location>
</feature>
<dbReference type="InterPro" id="IPR002893">
    <property type="entry name" value="Znf_MYND"/>
</dbReference>
<evidence type="ECO:0000256" key="4">
    <source>
        <dbReference type="PROSITE-ProRule" id="PRU00134"/>
    </source>
</evidence>
<evidence type="ECO:0000256" key="2">
    <source>
        <dbReference type="ARBA" id="ARBA00022771"/>
    </source>
</evidence>
<name>A0A6A6YXB7_9PEZI</name>
<dbReference type="PROSITE" id="PS50865">
    <property type="entry name" value="ZF_MYND_2"/>
    <property type="match status" value="2"/>
</dbReference>
<feature type="compositionally biased region" description="Low complexity" evidence="5">
    <location>
        <begin position="42"/>
        <end position="52"/>
    </location>
</feature>
<evidence type="ECO:0000256" key="1">
    <source>
        <dbReference type="ARBA" id="ARBA00022723"/>
    </source>
</evidence>
<reference evidence="9" key="3">
    <citation type="submission" date="2025-04" db="UniProtKB">
        <authorList>
            <consortium name="RefSeq"/>
        </authorList>
    </citation>
    <scope>IDENTIFICATION</scope>
    <source>
        <strain evidence="9">CBS 304.34</strain>
    </source>
</reference>
<feature type="domain" description="MYND-type" evidence="6">
    <location>
        <begin position="215"/>
        <end position="253"/>
    </location>
</feature>
<dbReference type="Gene3D" id="6.10.140.2220">
    <property type="match status" value="2"/>
</dbReference>
<dbReference type="GO" id="GO:0008270">
    <property type="term" value="F:zinc ion binding"/>
    <property type="evidence" value="ECO:0007669"/>
    <property type="project" value="UniProtKB-KW"/>
</dbReference>
<reference evidence="9" key="2">
    <citation type="submission" date="2020-04" db="EMBL/GenBank/DDBJ databases">
        <authorList>
            <consortium name="NCBI Genome Project"/>
        </authorList>
    </citation>
    <scope>NUCLEOTIDE SEQUENCE</scope>
    <source>
        <strain evidence="9">CBS 304.34</strain>
    </source>
</reference>
<dbReference type="Pfam" id="PF01753">
    <property type="entry name" value="zf-MYND"/>
    <property type="match status" value="2"/>
</dbReference>
<evidence type="ECO:0000313" key="8">
    <source>
        <dbReference type="Proteomes" id="UP000504636"/>
    </source>
</evidence>